<dbReference type="AlphaFoldDB" id="A0A5B8XU61"/>
<dbReference type="Proteomes" id="UP000321595">
    <property type="component" value="Chromosome"/>
</dbReference>
<evidence type="ECO:0000313" key="1">
    <source>
        <dbReference type="EMBL" id="QED28448.1"/>
    </source>
</evidence>
<name>A0A5B8XU61_9DELT</name>
<dbReference type="RefSeq" id="WP_146960881.1">
    <property type="nucleotide sequence ID" value="NZ_CP042467.1"/>
</dbReference>
<proteinExistence type="predicted"/>
<gene>
    <name evidence="1" type="ORF">FRD01_14630</name>
</gene>
<keyword evidence="2" id="KW-1185">Reference proteome</keyword>
<protein>
    <submittedName>
        <fullName evidence="1">Uncharacterized protein</fullName>
    </submittedName>
</protein>
<dbReference type="EMBL" id="CP042467">
    <property type="protein sequence ID" value="QED28448.1"/>
    <property type="molecule type" value="Genomic_DNA"/>
</dbReference>
<evidence type="ECO:0000313" key="2">
    <source>
        <dbReference type="Proteomes" id="UP000321595"/>
    </source>
</evidence>
<dbReference type="KEGG" id="bbae:FRD01_14630"/>
<organism evidence="1 2">
    <name type="scientific">Microvenator marinus</name>
    <dbReference type="NCBI Taxonomy" id="2600177"/>
    <lineage>
        <taxon>Bacteria</taxon>
        <taxon>Deltaproteobacteria</taxon>
        <taxon>Bradymonadales</taxon>
        <taxon>Microvenatoraceae</taxon>
        <taxon>Microvenator</taxon>
    </lineage>
</organism>
<sequence length="357" mass="40882">MLYKPNMLLGAIANIKTDHPLSRAKLDQPTEELLEILRRRVLRLQSVERIELELEPFLLALLQHLILDKDDAVRFPAQNYFLKHSYKLRADDLWTAYANEIHPGQATQIAKTLRNRSDLPSNKRAWLDLPNIDAVAKAVSKSRKPLRDFIEEDPNGTLVRRVAWALFNQGILAHWSVLGEEDVRELLRVTPAKELDKILLNAWQNSGQKPANILLENQTFRTVLDQFATSDVVLEDPLASRWLSNLIKLHLLNEFWSEGKGTRREFWKDFADKIVRVDRSAGSSFLFIQFPKFGVVEPVNFGHADVYGTRIFAAVRKTLAENGRLPPKVEGQAMTRISRMGHWLPGAKLKLATMLEE</sequence>
<accession>A0A5B8XU61</accession>
<reference evidence="1 2" key="1">
    <citation type="submission" date="2019-08" db="EMBL/GenBank/DDBJ databases">
        <authorList>
            <person name="Liang Q."/>
        </authorList>
    </citation>
    <scope>NUCLEOTIDE SEQUENCE [LARGE SCALE GENOMIC DNA]</scope>
    <source>
        <strain evidence="1 2">V1718</strain>
    </source>
</reference>